<accession>A0ACC0D3Z9</accession>
<keyword evidence="2" id="KW-1185">Reference proteome</keyword>
<comment type="caution">
    <text evidence="1">The sequence shown here is derived from an EMBL/GenBank/DDBJ whole genome shotgun (WGS) entry which is preliminary data.</text>
</comment>
<reference evidence="1 2" key="1">
    <citation type="journal article" date="2022" name="New Phytol.">
        <title>Ecological generalism drives hyperdiversity of secondary metabolite gene clusters in xylarialean endophytes.</title>
        <authorList>
            <person name="Franco M.E.E."/>
            <person name="Wisecaver J.H."/>
            <person name="Arnold A.E."/>
            <person name="Ju Y.M."/>
            <person name="Slot J.C."/>
            <person name="Ahrendt S."/>
            <person name="Moore L.P."/>
            <person name="Eastman K.E."/>
            <person name="Scott K."/>
            <person name="Konkel Z."/>
            <person name="Mondo S.J."/>
            <person name="Kuo A."/>
            <person name="Hayes R.D."/>
            <person name="Haridas S."/>
            <person name="Andreopoulos B."/>
            <person name="Riley R."/>
            <person name="LaButti K."/>
            <person name="Pangilinan J."/>
            <person name="Lipzen A."/>
            <person name="Amirebrahimi M."/>
            <person name="Yan J."/>
            <person name="Adam C."/>
            <person name="Keymanesh K."/>
            <person name="Ng V."/>
            <person name="Louie K."/>
            <person name="Northen T."/>
            <person name="Drula E."/>
            <person name="Henrissat B."/>
            <person name="Hsieh H.M."/>
            <person name="Youens-Clark K."/>
            <person name="Lutzoni F."/>
            <person name="Miadlikowska J."/>
            <person name="Eastwood D.C."/>
            <person name="Hamelin R.C."/>
            <person name="Grigoriev I.V."/>
            <person name="U'Ren J.M."/>
        </authorList>
    </citation>
    <scope>NUCLEOTIDE SEQUENCE [LARGE SCALE GENOMIC DNA]</scope>
    <source>
        <strain evidence="1 2">ER1909</strain>
    </source>
</reference>
<dbReference type="EMBL" id="MU394308">
    <property type="protein sequence ID" value="KAI6087363.1"/>
    <property type="molecule type" value="Genomic_DNA"/>
</dbReference>
<sequence>MDGQAPIQFHQGTQAPVQFHQGTQAPVQFHQGTQAPVQFHQGTQAPVQSHQETLTYDDMADSHTGGYHRFIKDSTQLHTVRAQYLQTGNAPPGYCGDYPQDPETQCKCVETLIMAGQDCTNAYEPATSQSRQRIERKNELSDVEWELMAWQLFYATMMAQLGLDMTPKYSYSRRKAHMESGSFTERLNKVANTMALSKDITVSLFKDETYCHRLAWNPEGELDMKKSNRRINDKKNDNQKIARNVALREKSQAEGDGELDTMAPKKTRAPRKTPAPKRAAAPKRGPAAKKMRTASPQMMGEQEPYGDVGAITPSSTADGHSSPTAWSALPLPPAFSNTPAFLNTPVSSNTPVSANTENSVLPSSGTISQSSMGSGVQQYGTQSYPDALQQGAGFPQRYSRAFDSTSLPLDPSLRMSQGFAPMGFEPMGAQTFSGATPGTPVSATMPAMSYATPNGMSYPAPNATPNAMSYPAPNATSNAVSSATPDAIDFDFDPLDYIFNNSNGFSGTNAHGYPDASH</sequence>
<name>A0ACC0D3Z9_9PEZI</name>
<proteinExistence type="predicted"/>
<protein>
    <submittedName>
        <fullName evidence="1">Uncharacterized protein</fullName>
    </submittedName>
</protein>
<dbReference type="Proteomes" id="UP001497680">
    <property type="component" value="Unassembled WGS sequence"/>
</dbReference>
<evidence type="ECO:0000313" key="1">
    <source>
        <dbReference type="EMBL" id="KAI6087363.1"/>
    </source>
</evidence>
<organism evidence="1 2">
    <name type="scientific">Hypoxylon rubiginosum</name>
    <dbReference type="NCBI Taxonomy" id="110542"/>
    <lineage>
        <taxon>Eukaryota</taxon>
        <taxon>Fungi</taxon>
        <taxon>Dikarya</taxon>
        <taxon>Ascomycota</taxon>
        <taxon>Pezizomycotina</taxon>
        <taxon>Sordariomycetes</taxon>
        <taxon>Xylariomycetidae</taxon>
        <taxon>Xylariales</taxon>
        <taxon>Hypoxylaceae</taxon>
        <taxon>Hypoxylon</taxon>
    </lineage>
</organism>
<evidence type="ECO:0000313" key="2">
    <source>
        <dbReference type="Proteomes" id="UP001497680"/>
    </source>
</evidence>
<gene>
    <name evidence="1" type="ORF">F4821DRAFT_259021</name>
</gene>